<evidence type="ECO:0000313" key="3">
    <source>
        <dbReference type="Proteomes" id="UP000236291"/>
    </source>
</evidence>
<accession>A0A2K3K895</accession>
<evidence type="ECO:0000313" key="2">
    <source>
        <dbReference type="EMBL" id="PNX62511.1"/>
    </source>
</evidence>
<organism evidence="2 3">
    <name type="scientific">Trifolium pratense</name>
    <name type="common">Red clover</name>
    <dbReference type="NCBI Taxonomy" id="57577"/>
    <lineage>
        <taxon>Eukaryota</taxon>
        <taxon>Viridiplantae</taxon>
        <taxon>Streptophyta</taxon>
        <taxon>Embryophyta</taxon>
        <taxon>Tracheophyta</taxon>
        <taxon>Spermatophyta</taxon>
        <taxon>Magnoliopsida</taxon>
        <taxon>eudicotyledons</taxon>
        <taxon>Gunneridae</taxon>
        <taxon>Pentapetalae</taxon>
        <taxon>rosids</taxon>
        <taxon>fabids</taxon>
        <taxon>Fabales</taxon>
        <taxon>Fabaceae</taxon>
        <taxon>Papilionoideae</taxon>
        <taxon>50 kb inversion clade</taxon>
        <taxon>NPAAA clade</taxon>
        <taxon>Hologalegina</taxon>
        <taxon>IRL clade</taxon>
        <taxon>Trifolieae</taxon>
        <taxon>Trifolium</taxon>
    </lineage>
</organism>
<proteinExistence type="predicted"/>
<dbReference type="Proteomes" id="UP000236291">
    <property type="component" value="Unassembled WGS sequence"/>
</dbReference>
<sequence length="50" mass="5462">MELLKKLLFAACLILSVTIDGTKADTLVTGTVICDQCKDGQRSLFDYPVN</sequence>
<gene>
    <name evidence="2" type="ORF">L195_g053021</name>
</gene>
<reference evidence="2 3" key="1">
    <citation type="journal article" date="2014" name="Am. J. Bot.">
        <title>Genome assembly and annotation for red clover (Trifolium pratense; Fabaceae).</title>
        <authorList>
            <person name="Istvanek J."/>
            <person name="Jaros M."/>
            <person name="Krenek A."/>
            <person name="Repkova J."/>
        </authorList>
    </citation>
    <scope>NUCLEOTIDE SEQUENCE [LARGE SCALE GENOMIC DNA]</scope>
    <source>
        <strain evidence="3">cv. Tatra</strain>
        <tissue evidence="2">Young leaves</tissue>
    </source>
</reference>
<protein>
    <submittedName>
        <fullName evidence="2">Uncharacterized protein</fullName>
    </submittedName>
</protein>
<feature type="signal peptide" evidence="1">
    <location>
        <begin position="1"/>
        <end position="24"/>
    </location>
</feature>
<dbReference type="AlphaFoldDB" id="A0A2K3K895"/>
<dbReference type="EMBL" id="ASHM01087914">
    <property type="protein sequence ID" value="PNX62511.1"/>
    <property type="molecule type" value="Genomic_DNA"/>
</dbReference>
<reference evidence="2 3" key="2">
    <citation type="journal article" date="2017" name="Front. Plant Sci.">
        <title>Gene Classification and Mining of Molecular Markers Useful in Red Clover (Trifolium pratense) Breeding.</title>
        <authorList>
            <person name="Istvanek J."/>
            <person name="Dluhosova J."/>
            <person name="Dluhos P."/>
            <person name="Patkova L."/>
            <person name="Nedelnik J."/>
            <person name="Repkova J."/>
        </authorList>
    </citation>
    <scope>NUCLEOTIDE SEQUENCE [LARGE SCALE GENOMIC DNA]</scope>
    <source>
        <strain evidence="3">cv. Tatra</strain>
        <tissue evidence="2">Young leaves</tissue>
    </source>
</reference>
<evidence type="ECO:0000256" key="1">
    <source>
        <dbReference type="SAM" id="SignalP"/>
    </source>
</evidence>
<name>A0A2K3K895_TRIPR</name>
<feature type="non-terminal residue" evidence="2">
    <location>
        <position position="50"/>
    </location>
</feature>
<dbReference type="STRING" id="57577.A0A2K3K895"/>
<dbReference type="ExpressionAtlas" id="A0A2K3K895">
    <property type="expression patterns" value="baseline"/>
</dbReference>
<keyword evidence="1" id="KW-0732">Signal</keyword>
<comment type="caution">
    <text evidence="2">The sequence shown here is derived from an EMBL/GenBank/DDBJ whole genome shotgun (WGS) entry which is preliminary data.</text>
</comment>
<feature type="chain" id="PRO_5014358210" evidence="1">
    <location>
        <begin position="25"/>
        <end position="50"/>
    </location>
</feature>